<name>A0ABM7SX01_9MYCO</name>
<accession>A0ABM7SX01</accession>
<protein>
    <submittedName>
        <fullName evidence="4">Dihydroflavonol-4-reductase</fullName>
    </submittedName>
</protein>
<gene>
    <name evidence="4" type="ORF">MTY59_45490</name>
</gene>
<dbReference type="PANTHER" id="PTHR10366">
    <property type="entry name" value="NAD DEPENDENT EPIMERASE/DEHYDRATASE"/>
    <property type="match status" value="1"/>
</dbReference>
<reference evidence="4 5" key="1">
    <citation type="submission" date="2021-07" db="EMBL/GenBank/DDBJ databases">
        <title>Complete genome sequence of nontuberculous Mycobacterium sp. TY59.</title>
        <authorList>
            <person name="Fukushima K."/>
        </authorList>
    </citation>
    <scope>NUCLEOTIDE SEQUENCE [LARGE SCALE GENOMIC DNA]</scope>
    <source>
        <strain evidence="4 5">TY59</strain>
    </source>
</reference>
<proteinExistence type="inferred from homology"/>
<feature type="domain" description="NAD-dependent epimerase/dehydratase" evidence="3">
    <location>
        <begin position="10"/>
        <end position="251"/>
    </location>
</feature>
<sequence length="329" mass="34845">MGCAMENERVLVTGGSGFVGSHCVFALLNAGYRVCATVRSAEREADVRNMFAHAGVTPGDNLTFAVADLTSDAGWPEAVDGSGFVLHVASPYPPDEPAHEDEVIVPARDGTLRVLRAARDAGVKRVVLTSSFFAIGCGHRDVDREFTEDDWTDLGGEGITAYVKSKVLAERAAWDFAENEAGRTELSVVNPTATFGPTLSDDISASLAPILTLLMAGEEPVLMANLRFPVADVRDVADIHLRAMTHPAAAGQRFIACCDGGPITMRQAAQILRAWVSVDSVAASPVLGRTGRPSNRKAKAYLSFSPRAIDEALLSTAGSLVRLGLVPTP</sequence>
<dbReference type="InterPro" id="IPR001509">
    <property type="entry name" value="Epimerase_deHydtase"/>
</dbReference>
<comment type="similarity">
    <text evidence="2">Belongs to the NAD(P)-dependent epimerase/dehydratase family. Dihydroflavonol-4-reductase subfamily.</text>
</comment>
<dbReference type="Gene3D" id="3.40.50.720">
    <property type="entry name" value="NAD(P)-binding Rossmann-like Domain"/>
    <property type="match status" value="1"/>
</dbReference>
<evidence type="ECO:0000313" key="4">
    <source>
        <dbReference type="EMBL" id="BCZ24694.1"/>
    </source>
</evidence>
<dbReference type="CDD" id="cd05227">
    <property type="entry name" value="AR_SDR_e"/>
    <property type="match status" value="1"/>
</dbReference>
<dbReference type="EMBL" id="AP024828">
    <property type="protein sequence ID" value="BCZ24694.1"/>
    <property type="molecule type" value="Genomic_DNA"/>
</dbReference>
<dbReference type="Proteomes" id="UP000826012">
    <property type="component" value="Chromosome"/>
</dbReference>
<dbReference type="PANTHER" id="PTHR10366:SF564">
    <property type="entry name" value="STEROL-4-ALPHA-CARBOXYLATE 3-DEHYDROGENASE, DECARBOXYLATING"/>
    <property type="match status" value="1"/>
</dbReference>
<evidence type="ECO:0000313" key="5">
    <source>
        <dbReference type="Proteomes" id="UP000826012"/>
    </source>
</evidence>
<organism evidence="4 5">
    <name type="scientific">Mycobacterium senriense</name>
    <dbReference type="NCBI Taxonomy" id="2775496"/>
    <lineage>
        <taxon>Bacteria</taxon>
        <taxon>Bacillati</taxon>
        <taxon>Actinomycetota</taxon>
        <taxon>Actinomycetes</taxon>
        <taxon>Mycobacteriales</taxon>
        <taxon>Mycobacteriaceae</taxon>
        <taxon>Mycobacterium</taxon>
        <taxon>Mycobacterium avium complex (MAC)</taxon>
    </lineage>
</organism>
<evidence type="ECO:0000256" key="1">
    <source>
        <dbReference type="ARBA" id="ARBA00023002"/>
    </source>
</evidence>
<dbReference type="SUPFAM" id="SSF51735">
    <property type="entry name" value="NAD(P)-binding Rossmann-fold domains"/>
    <property type="match status" value="1"/>
</dbReference>
<keyword evidence="5" id="KW-1185">Reference proteome</keyword>
<dbReference type="InterPro" id="IPR036291">
    <property type="entry name" value="NAD(P)-bd_dom_sf"/>
</dbReference>
<dbReference type="Pfam" id="PF01370">
    <property type="entry name" value="Epimerase"/>
    <property type="match status" value="1"/>
</dbReference>
<evidence type="ECO:0000256" key="2">
    <source>
        <dbReference type="ARBA" id="ARBA00023445"/>
    </source>
</evidence>
<dbReference type="InterPro" id="IPR050425">
    <property type="entry name" value="NAD(P)_dehydrat-like"/>
</dbReference>
<evidence type="ECO:0000259" key="3">
    <source>
        <dbReference type="Pfam" id="PF01370"/>
    </source>
</evidence>
<keyword evidence="1" id="KW-0560">Oxidoreductase</keyword>